<evidence type="ECO:0000256" key="11">
    <source>
        <dbReference type="ARBA" id="ARBA00049534"/>
    </source>
</evidence>
<evidence type="ECO:0000256" key="14">
    <source>
        <dbReference type="PIRSR" id="PIRSR000495-1"/>
    </source>
</evidence>
<evidence type="ECO:0000313" key="16">
    <source>
        <dbReference type="EMBL" id="ATB70888.1"/>
    </source>
</evidence>
<dbReference type="InterPro" id="IPR017926">
    <property type="entry name" value="GATASE"/>
</dbReference>
<reference evidence="17" key="1">
    <citation type="submission" date="2017-09" db="EMBL/GenBank/DDBJ databases">
        <title>The complete genome of Sulfurospirillum sp. JPD-1.</title>
        <authorList>
            <person name="Goris T."/>
        </authorList>
    </citation>
    <scope>NUCLEOTIDE SEQUENCE [LARGE SCALE GENOMIC DNA]</scope>
    <source>
        <strain evidence="17">JPD-1</strain>
    </source>
</reference>
<evidence type="ECO:0000256" key="1">
    <source>
        <dbReference type="ARBA" id="ARBA00004496"/>
    </source>
</evidence>
<dbReference type="InterPro" id="IPR029062">
    <property type="entry name" value="Class_I_gatase-like"/>
</dbReference>
<feature type="active site" evidence="13 14">
    <location>
        <position position="188"/>
    </location>
</feature>
<dbReference type="PIRSF" id="PIRSF000495">
    <property type="entry name" value="Amidotransf_hisH"/>
    <property type="match status" value="1"/>
</dbReference>
<gene>
    <name evidence="13" type="primary">hisH</name>
    <name evidence="16" type="ORF">SJPD1_2800</name>
</gene>
<name>A0A290HT55_9BACT</name>
<dbReference type="PANTHER" id="PTHR42701:SF1">
    <property type="entry name" value="IMIDAZOLE GLYCEROL PHOSPHATE SYNTHASE SUBUNIT HISH"/>
    <property type="match status" value="1"/>
</dbReference>
<evidence type="ECO:0000256" key="12">
    <source>
        <dbReference type="ARBA" id="ARBA00058610"/>
    </source>
</evidence>
<dbReference type="AlphaFoldDB" id="A0A290HT55"/>
<dbReference type="CDD" id="cd01748">
    <property type="entry name" value="GATase1_IGP_Synthase"/>
    <property type="match status" value="1"/>
</dbReference>
<protein>
    <recommendedName>
        <fullName evidence="13">Imidazole glycerol phosphate synthase subunit HisH</fullName>
        <ecNumber evidence="13">4.3.2.10</ecNumber>
    </recommendedName>
    <alternativeName>
        <fullName evidence="13">IGP synthase glutaminase subunit</fullName>
        <ecNumber evidence="13">3.5.1.2</ecNumber>
    </alternativeName>
    <alternativeName>
        <fullName evidence="13">IGP synthase subunit HisH</fullName>
    </alternativeName>
    <alternativeName>
        <fullName evidence="13">ImGP synthase subunit HisH</fullName>
        <shortName evidence="13">IGPS subunit HisH</shortName>
    </alternativeName>
</protein>
<comment type="function">
    <text evidence="13">IGPS catalyzes the conversion of PRFAR and glutamine to IGP, AICAR and glutamate. The HisH subunit catalyzes the hydrolysis of glutamine to glutamate and ammonia as part of the synthesis of IGP and AICAR. The resulting ammonia molecule is channeled to the active site of HisF.</text>
</comment>
<dbReference type="GO" id="GO:0000105">
    <property type="term" value="P:L-histidine biosynthetic process"/>
    <property type="evidence" value="ECO:0007669"/>
    <property type="project" value="UniProtKB-UniRule"/>
</dbReference>
<organism evidence="16 17">
    <name type="scientific">Sulfurospirillum diekertiae</name>
    <dbReference type="NCBI Taxonomy" id="1854492"/>
    <lineage>
        <taxon>Bacteria</taxon>
        <taxon>Pseudomonadati</taxon>
        <taxon>Campylobacterota</taxon>
        <taxon>Epsilonproteobacteria</taxon>
        <taxon>Campylobacterales</taxon>
        <taxon>Sulfurospirillaceae</taxon>
        <taxon>Sulfurospirillum</taxon>
    </lineage>
</organism>
<evidence type="ECO:0000256" key="13">
    <source>
        <dbReference type="HAMAP-Rule" id="MF_00278"/>
    </source>
</evidence>
<comment type="subunit">
    <text evidence="3 13">Heterodimer of HisH and HisF.</text>
</comment>
<evidence type="ECO:0000256" key="2">
    <source>
        <dbReference type="ARBA" id="ARBA00005091"/>
    </source>
</evidence>
<dbReference type="SUPFAM" id="SSF52317">
    <property type="entry name" value="Class I glutamine amidotransferase-like"/>
    <property type="match status" value="1"/>
</dbReference>
<dbReference type="Gene3D" id="3.40.50.880">
    <property type="match status" value="1"/>
</dbReference>
<dbReference type="FunFam" id="3.40.50.880:FF:000009">
    <property type="entry name" value="Imidazole glycerol phosphate synthase subunit HisH"/>
    <property type="match status" value="1"/>
</dbReference>
<dbReference type="UniPathway" id="UPA00031">
    <property type="reaction ID" value="UER00010"/>
</dbReference>
<proteinExistence type="inferred from homology"/>
<comment type="pathway">
    <text evidence="2 13">Amino-acid biosynthesis; L-histidine biosynthesis; L-histidine from 5-phospho-alpha-D-ribose 1-diphosphate: step 5/9.</text>
</comment>
<comment type="catalytic activity">
    <reaction evidence="10 13">
        <text>5-[(5-phospho-1-deoxy-D-ribulos-1-ylimino)methylamino]-1-(5-phospho-beta-D-ribosyl)imidazole-4-carboxamide + L-glutamine = D-erythro-1-(imidazol-4-yl)glycerol 3-phosphate + 5-amino-1-(5-phospho-beta-D-ribosyl)imidazole-4-carboxamide + L-glutamate + H(+)</text>
        <dbReference type="Rhea" id="RHEA:24793"/>
        <dbReference type="ChEBI" id="CHEBI:15378"/>
        <dbReference type="ChEBI" id="CHEBI:29985"/>
        <dbReference type="ChEBI" id="CHEBI:58278"/>
        <dbReference type="ChEBI" id="CHEBI:58359"/>
        <dbReference type="ChEBI" id="CHEBI:58475"/>
        <dbReference type="ChEBI" id="CHEBI:58525"/>
        <dbReference type="EC" id="4.3.2.10"/>
    </reaction>
</comment>
<keyword evidence="7 13" id="KW-0315">Glutamine amidotransferase</keyword>
<dbReference type="Proteomes" id="UP000217349">
    <property type="component" value="Chromosome"/>
</dbReference>
<comment type="subcellular location">
    <subcellularLocation>
        <location evidence="1 13">Cytoplasm</location>
    </subcellularLocation>
</comment>
<keyword evidence="9 13" id="KW-0456">Lyase</keyword>
<evidence type="ECO:0000259" key="15">
    <source>
        <dbReference type="Pfam" id="PF00117"/>
    </source>
</evidence>
<dbReference type="EC" id="3.5.1.2" evidence="13"/>
<dbReference type="PROSITE" id="PS51273">
    <property type="entry name" value="GATASE_TYPE_1"/>
    <property type="match status" value="1"/>
</dbReference>
<feature type="active site" evidence="13 14">
    <location>
        <position position="186"/>
    </location>
</feature>
<evidence type="ECO:0000313" key="17">
    <source>
        <dbReference type="Proteomes" id="UP000217349"/>
    </source>
</evidence>
<evidence type="ECO:0000256" key="9">
    <source>
        <dbReference type="ARBA" id="ARBA00023239"/>
    </source>
</evidence>
<dbReference type="Pfam" id="PF00117">
    <property type="entry name" value="GATase"/>
    <property type="match status" value="1"/>
</dbReference>
<feature type="domain" description="Glutamine amidotransferase" evidence="15">
    <location>
        <begin position="6"/>
        <end position="201"/>
    </location>
</feature>
<dbReference type="GO" id="GO:0016829">
    <property type="term" value="F:lyase activity"/>
    <property type="evidence" value="ECO:0007669"/>
    <property type="project" value="UniProtKB-KW"/>
</dbReference>
<dbReference type="NCBIfam" id="TIGR01855">
    <property type="entry name" value="IMP_synth_hisH"/>
    <property type="match status" value="1"/>
</dbReference>
<dbReference type="OrthoDB" id="9807749at2"/>
<dbReference type="KEGG" id="sulj:SJPD1_2800"/>
<evidence type="ECO:0000256" key="5">
    <source>
        <dbReference type="ARBA" id="ARBA00022605"/>
    </source>
</evidence>
<keyword evidence="16" id="KW-0808">Transferase</keyword>
<dbReference type="EC" id="4.3.2.10" evidence="13"/>
<comment type="catalytic activity">
    <reaction evidence="11 13">
        <text>L-glutamine + H2O = L-glutamate + NH4(+)</text>
        <dbReference type="Rhea" id="RHEA:15889"/>
        <dbReference type="ChEBI" id="CHEBI:15377"/>
        <dbReference type="ChEBI" id="CHEBI:28938"/>
        <dbReference type="ChEBI" id="CHEBI:29985"/>
        <dbReference type="ChEBI" id="CHEBI:58359"/>
        <dbReference type="EC" id="3.5.1.2"/>
    </reaction>
</comment>
<keyword evidence="5 13" id="KW-0028">Amino-acid biosynthesis</keyword>
<comment type="function">
    <text evidence="12">IGPS catalyzes the conversion of PRFAR and glutamine to IGP, AICAR and glutamate. The HisH subunit provides the glutamine amidotransferase activity that produces the ammonia necessary to HisF for the synthesis of IGP and AICAR.</text>
</comment>
<dbReference type="GO" id="GO:0004359">
    <property type="term" value="F:glutaminase activity"/>
    <property type="evidence" value="ECO:0007669"/>
    <property type="project" value="UniProtKB-EC"/>
</dbReference>
<evidence type="ECO:0000256" key="10">
    <source>
        <dbReference type="ARBA" id="ARBA00047838"/>
    </source>
</evidence>
<sequence>MSANIVIIDYGMGNLRSVQKAFEKVGFVATITRDHALIKEATHIVLPGVGAFGDAMKNLNSLGLSELLHSEVLERKKLFLGICLGMQLIAEKSYEFGEHQGLGWIEDAKVVRFEESALKIPHVGWNEMNFHNPSILFKEIPDHSNFYFVHSYYFEAPSTYAIGYCDYGKSFVCAIQKNNIFATQFHPEKSQTHGLQIIKNFAQLTKESLC</sequence>
<dbReference type="EMBL" id="CP023275">
    <property type="protein sequence ID" value="ATB70888.1"/>
    <property type="molecule type" value="Genomic_DNA"/>
</dbReference>
<dbReference type="HAMAP" id="MF_00278">
    <property type="entry name" value="HisH"/>
    <property type="match status" value="1"/>
</dbReference>
<evidence type="ECO:0000256" key="3">
    <source>
        <dbReference type="ARBA" id="ARBA00011152"/>
    </source>
</evidence>
<keyword evidence="6 13" id="KW-0378">Hydrolase</keyword>
<dbReference type="GO" id="GO:0000107">
    <property type="term" value="F:imidazoleglycerol-phosphate synthase activity"/>
    <property type="evidence" value="ECO:0007669"/>
    <property type="project" value="UniProtKB-UniRule"/>
</dbReference>
<evidence type="ECO:0000256" key="7">
    <source>
        <dbReference type="ARBA" id="ARBA00022962"/>
    </source>
</evidence>
<evidence type="ECO:0000256" key="8">
    <source>
        <dbReference type="ARBA" id="ARBA00023102"/>
    </source>
</evidence>
<dbReference type="PANTHER" id="PTHR42701">
    <property type="entry name" value="IMIDAZOLE GLYCEROL PHOSPHATE SYNTHASE SUBUNIT HISH"/>
    <property type="match status" value="1"/>
</dbReference>
<accession>A0A290HT55</accession>
<dbReference type="InterPro" id="IPR010139">
    <property type="entry name" value="Imidazole-glycPsynth_HisH"/>
</dbReference>
<dbReference type="GO" id="GO:0005737">
    <property type="term" value="C:cytoplasm"/>
    <property type="evidence" value="ECO:0007669"/>
    <property type="project" value="UniProtKB-SubCell"/>
</dbReference>
<feature type="active site" description="Nucleophile" evidence="13 14">
    <location>
        <position position="83"/>
    </location>
</feature>
<evidence type="ECO:0000256" key="6">
    <source>
        <dbReference type="ARBA" id="ARBA00022801"/>
    </source>
</evidence>
<keyword evidence="4 13" id="KW-0963">Cytoplasm</keyword>
<evidence type="ECO:0000256" key="4">
    <source>
        <dbReference type="ARBA" id="ARBA00022490"/>
    </source>
</evidence>
<keyword evidence="16" id="KW-0328">Glycosyltransferase</keyword>
<keyword evidence="8 13" id="KW-0368">Histidine biosynthesis</keyword>